<protein>
    <submittedName>
        <fullName evidence="1">Uncharacterized protein</fullName>
    </submittedName>
</protein>
<accession>G3I2C0</accession>
<dbReference type="Proteomes" id="UP000001075">
    <property type="component" value="Unassembled WGS sequence"/>
</dbReference>
<evidence type="ECO:0000313" key="2">
    <source>
        <dbReference type="Proteomes" id="UP000001075"/>
    </source>
</evidence>
<reference evidence="2" key="1">
    <citation type="journal article" date="2011" name="Nat. Biotechnol.">
        <title>The genomic sequence of the Chinese hamster ovary (CHO)-K1 cell line.</title>
        <authorList>
            <person name="Xu X."/>
            <person name="Nagarajan H."/>
            <person name="Lewis N.E."/>
            <person name="Pan S."/>
            <person name="Cai Z."/>
            <person name="Liu X."/>
            <person name="Chen W."/>
            <person name="Xie M."/>
            <person name="Wang W."/>
            <person name="Hammond S."/>
            <person name="Andersen M.R."/>
            <person name="Neff N."/>
            <person name="Passarelli B."/>
            <person name="Koh W."/>
            <person name="Fan H.C."/>
            <person name="Wang J."/>
            <person name="Gui Y."/>
            <person name="Lee K.H."/>
            <person name="Betenbaugh M.J."/>
            <person name="Quake S.R."/>
            <person name="Famili I."/>
            <person name="Palsson B.O."/>
            <person name="Wang J."/>
        </authorList>
    </citation>
    <scope>NUCLEOTIDE SEQUENCE [LARGE SCALE GENOMIC DNA]</scope>
    <source>
        <strain evidence="2">CHO K1 cell line</strain>
    </source>
</reference>
<evidence type="ECO:0000313" key="1">
    <source>
        <dbReference type="EMBL" id="EGV99718.1"/>
    </source>
</evidence>
<sequence length="50" mass="5588">MGNGYHGYNAEIPKPLEPKDMLTCWTDRLIPLESYRATDSSAQSVACFPL</sequence>
<organism evidence="1 2">
    <name type="scientific">Cricetulus griseus</name>
    <name type="common">Chinese hamster</name>
    <name type="synonym">Cricetulus barabensis griseus</name>
    <dbReference type="NCBI Taxonomy" id="10029"/>
    <lineage>
        <taxon>Eukaryota</taxon>
        <taxon>Metazoa</taxon>
        <taxon>Chordata</taxon>
        <taxon>Craniata</taxon>
        <taxon>Vertebrata</taxon>
        <taxon>Euteleostomi</taxon>
        <taxon>Mammalia</taxon>
        <taxon>Eutheria</taxon>
        <taxon>Euarchontoglires</taxon>
        <taxon>Glires</taxon>
        <taxon>Rodentia</taxon>
        <taxon>Myomorpha</taxon>
        <taxon>Muroidea</taxon>
        <taxon>Cricetidae</taxon>
        <taxon>Cricetinae</taxon>
        <taxon>Cricetulus</taxon>
    </lineage>
</organism>
<name>G3I2C0_CRIGR</name>
<dbReference type="EMBL" id="JH001126">
    <property type="protein sequence ID" value="EGV99718.1"/>
    <property type="molecule type" value="Genomic_DNA"/>
</dbReference>
<proteinExistence type="predicted"/>
<dbReference type="AlphaFoldDB" id="G3I2C0"/>
<gene>
    <name evidence="1" type="ORF">I79_017549</name>
</gene>
<dbReference type="InParanoid" id="G3I2C0"/>